<organism evidence="5 6">
    <name type="scientific">Dictyobacter arantiisoli</name>
    <dbReference type="NCBI Taxonomy" id="2014874"/>
    <lineage>
        <taxon>Bacteria</taxon>
        <taxon>Bacillati</taxon>
        <taxon>Chloroflexota</taxon>
        <taxon>Ktedonobacteria</taxon>
        <taxon>Ktedonobacterales</taxon>
        <taxon>Dictyobacteraceae</taxon>
        <taxon>Dictyobacter</taxon>
    </lineage>
</organism>
<evidence type="ECO:0000256" key="1">
    <source>
        <dbReference type="ARBA" id="ARBA00001974"/>
    </source>
</evidence>
<reference evidence="5 6" key="1">
    <citation type="submission" date="2019-01" db="EMBL/GenBank/DDBJ databases">
        <title>Draft genome sequence of Dictyobacter sp. Uno17.</title>
        <authorList>
            <person name="Wang C.M."/>
            <person name="Zheng Y."/>
            <person name="Sakai Y."/>
            <person name="Abe K."/>
            <person name="Yokota A."/>
            <person name="Yabe S."/>
        </authorList>
    </citation>
    <scope>NUCLEOTIDE SEQUENCE [LARGE SCALE GENOMIC DNA]</scope>
    <source>
        <strain evidence="5 6">Uno17</strain>
    </source>
</reference>
<feature type="domain" description="FAD-binding" evidence="4">
    <location>
        <begin position="45"/>
        <end position="78"/>
    </location>
</feature>
<dbReference type="InterPro" id="IPR050641">
    <property type="entry name" value="RIFMO-like"/>
</dbReference>
<comment type="cofactor">
    <cofactor evidence="1">
        <name>FAD</name>
        <dbReference type="ChEBI" id="CHEBI:57692"/>
    </cofactor>
</comment>
<comment type="caution">
    <text evidence="5">The sequence shown here is derived from an EMBL/GenBank/DDBJ whole genome shotgun (WGS) entry which is preliminary data.</text>
</comment>
<evidence type="ECO:0000313" key="5">
    <source>
        <dbReference type="EMBL" id="GCF10381.1"/>
    </source>
</evidence>
<keyword evidence="6" id="KW-1185">Reference proteome</keyword>
<name>A0A5A5TFN2_9CHLR</name>
<dbReference type="Pfam" id="PF01494">
    <property type="entry name" value="FAD_binding_3"/>
    <property type="match status" value="1"/>
</dbReference>
<dbReference type="InterPro" id="IPR002938">
    <property type="entry name" value="FAD-bd"/>
</dbReference>
<dbReference type="Gene3D" id="3.50.50.60">
    <property type="entry name" value="FAD/NAD(P)-binding domain"/>
    <property type="match status" value="1"/>
</dbReference>
<evidence type="ECO:0000256" key="2">
    <source>
        <dbReference type="ARBA" id="ARBA00022630"/>
    </source>
</evidence>
<dbReference type="EMBL" id="BIXY01000068">
    <property type="protein sequence ID" value="GCF10381.1"/>
    <property type="molecule type" value="Genomic_DNA"/>
</dbReference>
<keyword evidence="3" id="KW-0274">FAD</keyword>
<proteinExistence type="predicted"/>
<keyword evidence="2" id="KW-0285">Flavoprotein</keyword>
<evidence type="ECO:0000313" key="6">
    <source>
        <dbReference type="Proteomes" id="UP000322530"/>
    </source>
</evidence>
<dbReference type="InterPro" id="IPR036188">
    <property type="entry name" value="FAD/NAD-bd_sf"/>
</dbReference>
<dbReference type="Proteomes" id="UP000322530">
    <property type="component" value="Unassembled WGS sequence"/>
</dbReference>
<dbReference type="GO" id="GO:0016709">
    <property type="term" value="F:oxidoreductase activity, acting on paired donors, with incorporation or reduction of molecular oxygen, NAD(P)H as one donor, and incorporation of one atom of oxygen"/>
    <property type="evidence" value="ECO:0007669"/>
    <property type="project" value="UniProtKB-ARBA"/>
</dbReference>
<dbReference type="PANTHER" id="PTHR43004:SF19">
    <property type="entry name" value="BINDING MONOOXYGENASE, PUTATIVE (JCVI)-RELATED"/>
    <property type="match status" value="1"/>
</dbReference>
<sequence>MRALSNLRALSLLDNLLQPPLLQTPPPEIVKQGISAILIYLQALDAAHVHSAAGDQGLNTGVQDVYNLGWKLAHVLQGGLVNETPHAWHEPSTMGGMGCGGWSGW</sequence>
<dbReference type="SUPFAM" id="SSF51905">
    <property type="entry name" value="FAD/NAD(P)-binding domain"/>
    <property type="match status" value="1"/>
</dbReference>
<accession>A0A5A5TFN2</accession>
<gene>
    <name evidence="5" type="ORF">KDI_39450</name>
</gene>
<dbReference type="GO" id="GO:0071949">
    <property type="term" value="F:FAD binding"/>
    <property type="evidence" value="ECO:0007669"/>
    <property type="project" value="InterPro"/>
</dbReference>
<evidence type="ECO:0000256" key="3">
    <source>
        <dbReference type="ARBA" id="ARBA00022827"/>
    </source>
</evidence>
<dbReference type="PANTHER" id="PTHR43004">
    <property type="entry name" value="TRK SYSTEM POTASSIUM UPTAKE PROTEIN"/>
    <property type="match status" value="1"/>
</dbReference>
<dbReference type="AlphaFoldDB" id="A0A5A5TFN2"/>
<protein>
    <recommendedName>
        <fullName evidence="4">FAD-binding domain-containing protein</fullName>
    </recommendedName>
</protein>
<evidence type="ECO:0000259" key="4">
    <source>
        <dbReference type="Pfam" id="PF01494"/>
    </source>
</evidence>